<keyword evidence="5 7" id="KW-1133">Transmembrane helix</keyword>
<dbReference type="SUPFAM" id="SSF161098">
    <property type="entry name" value="MetI-like"/>
    <property type="match status" value="1"/>
</dbReference>
<keyword evidence="6 7" id="KW-0472">Membrane</keyword>
<dbReference type="Pfam" id="PF00528">
    <property type="entry name" value="BPD_transp_1"/>
    <property type="match status" value="1"/>
</dbReference>
<dbReference type="PANTHER" id="PTHR30151:SF0">
    <property type="entry name" value="ABC TRANSPORTER PERMEASE PROTEIN MJ0413-RELATED"/>
    <property type="match status" value="1"/>
</dbReference>
<dbReference type="OrthoDB" id="9796361at2"/>
<evidence type="ECO:0000256" key="1">
    <source>
        <dbReference type="ARBA" id="ARBA00004651"/>
    </source>
</evidence>
<evidence type="ECO:0000313" key="10">
    <source>
        <dbReference type="Proteomes" id="UP000231451"/>
    </source>
</evidence>
<evidence type="ECO:0000259" key="8">
    <source>
        <dbReference type="PROSITE" id="PS50928"/>
    </source>
</evidence>
<comment type="subcellular location">
    <subcellularLocation>
        <location evidence="1 7">Cell membrane</location>
        <topology evidence="1 7">Multi-pass membrane protein</topology>
    </subcellularLocation>
</comment>
<evidence type="ECO:0000256" key="2">
    <source>
        <dbReference type="ARBA" id="ARBA00022448"/>
    </source>
</evidence>
<comment type="similarity">
    <text evidence="7">Belongs to the binding-protein-dependent transport system permease family.</text>
</comment>
<dbReference type="PROSITE" id="PS50928">
    <property type="entry name" value="ABC_TM1"/>
    <property type="match status" value="1"/>
</dbReference>
<accession>A0A2M9HHE2</accession>
<dbReference type="PANTHER" id="PTHR30151">
    <property type="entry name" value="ALKANE SULFONATE ABC TRANSPORTER-RELATED, MEMBRANE SUBUNIT"/>
    <property type="match status" value="1"/>
</dbReference>
<name>A0A2M9HHE2_9BIFI</name>
<feature type="transmembrane region" description="Helical" evidence="7">
    <location>
        <begin position="81"/>
        <end position="105"/>
    </location>
</feature>
<dbReference type="Gene3D" id="1.10.3720.10">
    <property type="entry name" value="MetI-like"/>
    <property type="match status" value="1"/>
</dbReference>
<keyword evidence="3" id="KW-1003">Cell membrane</keyword>
<dbReference type="FunFam" id="1.10.3720.10:FF:000003">
    <property type="entry name" value="Aliphatic sulfonate ABC transporter permease"/>
    <property type="match status" value="1"/>
</dbReference>
<dbReference type="EMBL" id="PEBK01000001">
    <property type="protein sequence ID" value="PJM76242.1"/>
    <property type="molecule type" value="Genomic_DNA"/>
</dbReference>
<proteinExistence type="inferred from homology"/>
<keyword evidence="10" id="KW-1185">Reference proteome</keyword>
<evidence type="ECO:0000256" key="5">
    <source>
        <dbReference type="ARBA" id="ARBA00022989"/>
    </source>
</evidence>
<dbReference type="RefSeq" id="WP_100512109.1">
    <property type="nucleotide sequence ID" value="NZ_PEBK01000001.1"/>
</dbReference>
<feature type="transmembrane region" description="Helical" evidence="7">
    <location>
        <begin position="229"/>
        <end position="249"/>
    </location>
</feature>
<dbReference type="InterPro" id="IPR035906">
    <property type="entry name" value="MetI-like_sf"/>
</dbReference>
<evidence type="ECO:0000313" key="9">
    <source>
        <dbReference type="EMBL" id="PJM76242.1"/>
    </source>
</evidence>
<feature type="transmembrane region" description="Helical" evidence="7">
    <location>
        <begin position="114"/>
        <end position="133"/>
    </location>
</feature>
<dbReference type="CDD" id="cd06261">
    <property type="entry name" value="TM_PBP2"/>
    <property type="match status" value="1"/>
</dbReference>
<dbReference type="Proteomes" id="UP000231451">
    <property type="component" value="Unassembled WGS sequence"/>
</dbReference>
<dbReference type="AlphaFoldDB" id="A0A2M9HHE2"/>
<organism evidence="9 10">
    <name type="scientific">Bifidobacterium simiarum</name>
    <dbReference type="NCBI Taxonomy" id="2045441"/>
    <lineage>
        <taxon>Bacteria</taxon>
        <taxon>Bacillati</taxon>
        <taxon>Actinomycetota</taxon>
        <taxon>Actinomycetes</taxon>
        <taxon>Bifidobacteriales</taxon>
        <taxon>Bifidobacteriaceae</taxon>
        <taxon>Bifidobacterium</taxon>
    </lineage>
</organism>
<dbReference type="GO" id="GO:0005886">
    <property type="term" value="C:plasma membrane"/>
    <property type="evidence" value="ECO:0007669"/>
    <property type="project" value="UniProtKB-SubCell"/>
</dbReference>
<feature type="transmembrane region" description="Helical" evidence="7">
    <location>
        <begin position="139"/>
        <end position="159"/>
    </location>
</feature>
<evidence type="ECO:0000256" key="4">
    <source>
        <dbReference type="ARBA" id="ARBA00022692"/>
    </source>
</evidence>
<feature type="transmembrane region" description="Helical" evidence="7">
    <location>
        <begin position="201"/>
        <end position="223"/>
    </location>
</feature>
<protein>
    <submittedName>
        <fullName evidence="9">Nitrate transport permease nrtB</fullName>
    </submittedName>
</protein>
<feature type="domain" description="ABC transmembrane type-1" evidence="8">
    <location>
        <begin position="73"/>
        <end position="253"/>
    </location>
</feature>
<reference evidence="9 10" key="1">
    <citation type="submission" date="2017-10" db="EMBL/GenBank/DDBJ databases">
        <title>Draft genome sequences of strains TRE 1, TRE 9, TRE H and TRI 7, isolated from tamarins, belonging to four potential novel Bifidobacterium species.</title>
        <authorList>
            <person name="Mattarelli P."/>
            <person name="Modesto M."/>
            <person name="Puglisi E."/>
            <person name="Morelli L."/>
            <person name="Spezio C."/>
            <person name="Bonetti A."/>
            <person name="Sandri C."/>
        </authorList>
    </citation>
    <scope>NUCLEOTIDE SEQUENCE [LARGE SCALE GENOMIC DNA]</scope>
    <source>
        <strain evidence="10">TRI7</strain>
    </source>
</reference>
<evidence type="ECO:0000256" key="7">
    <source>
        <dbReference type="RuleBase" id="RU363032"/>
    </source>
</evidence>
<keyword evidence="4 7" id="KW-0812">Transmembrane</keyword>
<comment type="caution">
    <text evidence="9">The sequence shown here is derived from an EMBL/GenBank/DDBJ whole genome shotgun (WGS) entry which is preliminary data.</text>
</comment>
<dbReference type="GO" id="GO:0042918">
    <property type="term" value="P:alkanesulfonate transmembrane transport"/>
    <property type="evidence" value="ECO:0007669"/>
    <property type="project" value="UniProtKB-ARBA"/>
</dbReference>
<gene>
    <name evidence="9" type="ORF">CSQ87_01645</name>
</gene>
<dbReference type="InterPro" id="IPR000515">
    <property type="entry name" value="MetI-like"/>
</dbReference>
<keyword evidence="2 7" id="KW-0813">Transport</keyword>
<evidence type="ECO:0000256" key="3">
    <source>
        <dbReference type="ARBA" id="ARBA00022475"/>
    </source>
</evidence>
<evidence type="ECO:0000256" key="6">
    <source>
        <dbReference type="ARBA" id="ARBA00023136"/>
    </source>
</evidence>
<sequence>MASTKRRRSRRLRTPLSRGQRIAAPLVTFAVLLALWALVTETGMVDPLFLPSPSAVAQALVDQAAQGALWTDIGTSVYRITVGYLIAVVMAVPLGVMMGVNEWVLSAVEPLMDFIRYMPVVAFVPLTIIWAGTDDLQKFLIIWMGTFFQLVLLVCDAVMQVPQNLIDFGETLGMRKHDIITRIVFPSSLPRIWDALRVSLGWAWTWLVVAELVAATSGLGYRITVSQRYFATDVIIGYVVVLGILGLFFDQVMRAIGKRAFKRWEGRS</sequence>